<evidence type="ECO:0000256" key="2">
    <source>
        <dbReference type="ARBA" id="ARBA00006678"/>
    </source>
</evidence>
<keyword evidence="3" id="KW-0698">rRNA processing</keyword>
<dbReference type="STRING" id="284590.Q6CQR4"/>
<keyword evidence="4" id="KW-0271">Exosome</keyword>
<sequence length="225" mass="24691">METTTHVLGHVDGSSVVSNSGTKVICSVSGPMEPKSRQELPTQLALEIIVKPAEGVQSTREKLMEDQIRSVLTPVLARYLHPRQFVQICLQVLEAGESRDYTVKEVSVCVNAAVLALVDAGVPLLSMCSGTCIGITTEGKQLVVNPTESQLAKCESVHVYCLELGTNENGDIDVRNLLLLDSLGSFDESQLFKVLETGEKECIRLYTELRSVIKDKVAKDFVWRQ</sequence>
<evidence type="ECO:0000256" key="5">
    <source>
        <dbReference type="ARBA" id="ARBA00023242"/>
    </source>
</evidence>
<dbReference type="Proteomes" id="UP000000598">
    <property type="component" value="Chromosome D"/>
</dbReference>
<dbReference type="GO" id="GO:0071038">
    <property type="term" value="P:TRAMP-dependent tRNA surveillance pathway"/>
    <property type="evidence" value="ECO:0007669"/>
    <property type="project" value="UniProtKB-ARBA"/>
</dbReference>
<evidence type="ECO:0000256" key="3">
    <source>
        <dbReference type="ARBA" id="ARBA00022552"/>
    </source>
</evidence>
<dbReference type="InterPro" id="IPR020568">
    <property type="entry name" value="Ribosomal_Su5_D2-typ_SF"/>
</dbReference>
<dbReference type="InterPro" id="IPR027408">
    <property type="entry name" value="PNPase/RNase_PH_dom_sf"/>
</dbReference>
<dbReference type="EMBL" id="CR382124">
    <property type="protein sequence ID" value="CAH00821.1"/>
    <property type="molecule type" value="Genomic_DNA"/>
</dbReference>
<comment type="subcellular location">
    <subcellularLocation>
        <location evidence="1">Nucleus</location>
    </subcellularLocation>
</comment>
<comment type="similarity">
    <text evidence="2">Belongs to the RNase PH family.</text>
</comment>
<dbReference type="PANTHER" id="PTHR11953:SF1">
    <property type="entry name" value="EXOSOME COMPLEX COMPONENT RRP46"/>
    <property type="match status" value="1"/>
</dbReference>
<keyword evidence="5" id="KW-0539">Nucleus</keyword>
<dbReference type="Pfam" id="PF01138">
    <property type="entry name" value="RNase_PH"/>
    <property type="match status" value="1"/>
</dbReference>
<dbReference type="FunCoup" id="Q6CQR4">
    <property type="interactions" value="297"/>
</dbReference>
<dbReference type="KEGG" id="kla:KLLA0_D14993g"/>
<protein>
    <submittedName>
        <fullName evidence="7">KLLA0D14993p</fullName>
    </submittedName>
</protein>
<evidence type="ECO:0000259" key="6">
    <source>
        <dbReference type="Pfam" id="PF01138"/>
    </source>
</evidence>
<dbReference type="PANTHER" id="PTHR11953">
    <property type="entry name" value="EXOSOME COMPLEX COMPONENT"/>
    <property type="match status" value="1"/>
</dbReference>
<keyword evidence="8" id="KW-1185">Reference proteome</keyword>
<dbReference type="GO" id="GO:0000176">
    <property type="term" value="C:nuclear exosome (RNase complex)"/>
    <property type="evidence" value="ECO:0007669"/>
    <property type="project" value="UniProtKB-ARBA"/>
</dbReference>
<reference evidence="7 8" key="1">
    <citation type="journal article" date="2004" name="Nature">
        <title>Genome evolution in yeasts.</title>
        <authorList>
            <consortium name="Genolevures"/>
            <person name="Dujon B."/>
            <person name="Sherman D."/>
            <person name="Fischer G."/>
            <person name="Durrens P."/>
            <person name="Casaregola S."/>
            <person name="Lafontaine I."/>
            <person name="de Montigny J."/>
            <person name="Marck C."/>
            <person name="Neuveglise C."/>
            <person name="Talla E."/>
            <person name="Goffard N."/>
            <person name="Frangeul L."/>
            <person name="Aigle M."/>
            <person name="Anthouard V."/>
            <person name="Babour A."/>
            <person name="Barbe V."/>
            <person name="Barnay S."/>
            <person name="Blanchin S."/>
            <person name="Beckerich J.M."/>
            <person name="Beyne E."/>
            <person name="Bleykasten C."/>
            <person name="Boisrame A."/>
            <person name="Boyer J."/>
            <person name="Cattolico L."/>
            <person name="Confanioleri F."/>
            <person name="de Daruvar A."/>
            <person name="Despons L."/>
            <person name="Fabre E."/>
            <person name="Fairhead C."/>
            <person name="Ferry-Dumazet H."/>
            <person name="Groppi A."/>
            <person name="Hantraye F."/>
            <person name="Hennequin C."/>
            <person name="Jauniaux N."/>
            <person name="Joyet P."/>
            <person name="Kachouri R."/>
            <person name="Kerrest A."/>
            <person name="Koszul R."/>
            <person name="Lemaire M."/>
            <person name="Lesur I."/>
            <person name="Ma L."/>
            <person name="Muller H."/>
            <person name="Nicaud J.M."/>
            <person name="Nikolski M."/>
            <person name="Oztas S."/>
            <person name="Ozier-Kalogeropoulos O."/>
            <person name="Pellenz S."/>
            <person name="Potier S."/>
            <person name="Richard G.F."/>
            <person name="Straub M.L."/>
            <person name="Suleau A."/>
            <person name="Swennene D."/>
            <person name="Tekaia F."/>
            <person name="Wesolowski-Louvel M."/>
            <person name="Westhof E."/>
            <person name="Wirth B."/>
            <person name="Zeniou-Meyer M."/>
            <person name="Zivanovic I."/>
            <person name="Bolotin-Fukuhara M."/>
            <person name="Thierry A."/>
            <person name="Bouchier C."/>
            <person name="Caudron B."/>
            <person name="Scarpelli C."/>
            <person name="Gaillardin C."/>
            <person name="Weissenbach J."/>
            <person name="Wincker P."/>
            <person name="Souciet J.L."/>
        </authorList>
    </citation>
    <scope>NUCLEOTIDE SEQUENCE [LARGE SCALE GENOMIC DNA]</scope>
    <source>
        <strain evidence="8">ATCC 8585 / CBS 2359 / DSM 70799 / NBRC 1267 / NRRL Y-1140 / WM37</strain>
    </source>
</reference>
<dbReference type="GO" id="GO:0071028">
    <property type="term" value="P:nuclear mRNA surveillance"/>
    <property type="evidence" value="ECO:0007669"/>
    <property type="project" value="TreeGrafter"/>
</dbReference>
<dbReference type="GO" id="GO:0000467">
    <property type="term" value="P:exonucleolytic trimming to generate mature 3'-end of 5.8S rRNA from tricistronic rRNA transcript (SSU-rRNA, 5.8S rRNA, LSU-rRNA)"/>
    <property type="evidence" value="ECO:0007669"/>
    <property type="project" value="UniProtKB-ARBA"/>
</dbReference>
<dbReference type="GO" id="GO:0071051">
    <property type="term" value="P:poly(A)-dependent snoRNA 3'-end processing"/>
    <property type="evidence" value="ECO:0007669"/>
    <property type="project" value="TreeGrafter"/>
</dbReference>
<dbReference type="GO" id="GO:0016075">
    <property type="term" value="P:rRNA catabolic process"/>
    <property type="evidence" value="ECO:0007669"/>
    <property type="project" value="TreeGrafter"/>
</dbReference>
<dbReference type="SUPFAM" id="SSF54211">
    <property type="entry name" value="Ribosomal protein S5 domain 2-like"/>
    <property type="match status" value="1"/>
</dbReference>
<gene>
    <name evidence="7" type="ORF">KLLA0_D14993g</name>
</gene>
<evidence type="ECO:0000313" key="8">
    <source>
        <dbReference type="Proteomes" id="UP000000598"/>
    </source>
</evidence>
<accession>Q6CQR4</accession>
<dbReference type="SUPFAM" id="SSF55666">
    <property type="entry name" value="Ribonuclease PH domain 2-like"/>
    <property type="match status" value="1"/>
</dbReference>
<evidence type="ECO:0000313" key="7">
    <source>
        <dbReference type="EMBL" id="CAH00821.1"/>
    </source>
</evidence>
<dbReference type="HOGENOM" id="CLU_063514_2_1_1"/>
<dbReference type="InterPro" id="IPR036345">
    <property type="entry name" value="ExoRNase_PH_dom2_sf"/>
</dbReference>
<dbReference type="eggNOG" id="KOG1069">
    <property type="taxonomic scope" value="Eukaryota"/>
</dbReference>
<proteinExistence type="inferred from homology"/>
<dbReference type="OMA" id="CIINEQG"/>
<dbReference type="Gene3D" id="3.30.230.70">
    <property type="entry name" value="GHMP Kinase, N-terminal domain"/>
    <property type="match status" value="1"/>
</dbReference>
<dbReference type="GO" id="GO:0003723">
    <property type="term" value="F:RNA binding"/>
    <property type="evidence" value="ECO:0007669"/>
    <property type="project" value="TreeGrafter"/>
</dbReference>
<dbReference type="GO" id="GO:0034475">
    <property type="term" value="P:U4 snRNA 3'-end processing"/>
    <property type="evidence" value="ECO:0007669"/>
    <property type="project" value="TreeGrafter"/>
</dbReference>
<evidence type="ECO:0000256" key="1">
    <source>
        <dbReference type="ARBA" id="ARBA00004123"/>
    </source>
</evidence>
<organism evidence="7 8">
    <name type="scientific">Kluyveromyces lactis (strain ATCC 8585 / CBS 2359 / DSM 70799 / NBRC 1267 / NRRL Y-1140 / WM37)</name>
    <name type="common">Yeast</name>
    <name type="synonym">Candida sphaerica</name>
    <dbReference type="NCBI Taxonomy" id="284590"/>
    <lineage>
        <taxon>Eukaryota</taxon>
        <taxon>Fungi</taxon>
        <taxon>Dikarya</taxon>
        <taxon>Ascomycota</taxon>
        <taxon>Saccharomycotina</taxon>
        <taxon>Saccharomycetes</taxon>
        <taxon>Saccharomycetales</taxon>
        <taxon>Saccharomycetaceae</taxon>
        <taxon>Kluyveromyces</taxon>
    </lineage>
</organism>
<dbReference type="InterPro" id="IPR050080">
    <property type="entry name" value="RNase_PH"/>
</dbReference>
<dbReference type="GO" id="GO:0000177">
    <property type="term" value="C:cytoplasmic exosome (RNase complex)"/>
    <property type="evidence" value="ECO:0007669"/>
    <property type="project" value="TreeGrafter"/>
</dbReference>
<evidence type="ECO:0000256" key="4">
    <source>
        <dbReference type="ARBA" id="ARBA00022835"/>
    </source>
</evidence>
<dbReference type="CDD" id="cd11372">
    <property type="entry name" value="RNase_PH_RRP46"/>
    <property type="match status" value="1"/>
</dbReference>
<dbReference type="GO" id="GO:0005730">
    <property type="term" value="C:nucleolus"/>
    <property type="evidence" value="ECO:0007669"/>
    <property type="project" value="UniProtKB-SubCell"/>
</dbReference>
<dbReference type="InParanoid" id="Q6CQR4"/>
<dbReference type="AlphaFoldDB" id="Q6CQR4"/>
<name>Q6CQR4_KLULA</name>
<dbReference type="InterPro" id="IPR001247">
    <property type="entry name" value="ExoRNase_PH_dom1"/>
</dbReference>
<feature type="domain" description="Exoribonuclease phosphorolytic" evidence="6">
    <location>
        <begin position="2"/>
        <end position="123"/>
    </location>
</feature>
<dbReference type="PaxDb" id="284590-Q6CQR4"/>